<feature type="region of interest" description="Disordered" evidence="2">
    <location>
        <begin position="78"/>
        <end position="134"/>
    </location>
</feature>
<keyword evidence="4" id="KW-1185">Reference proteome</keyword>
<keyword evidence="1" id="KW-0193">Cuticle</keyword>
<sequence length="134" mass="15198">TLSDYEHQGHNDHDNHVYKPYGFGYEIQDGWGNSQYRHEKGSGPWDVKGSYGYKDAWGIYRHVDYTADKWGYRANVKTNEPGTAPKNPASVRFDAHPDSSAHKHVTKHGHSGYSTTHHGHESRHIETVANPTDV</sequence>
<accession>A0A443SJI0</accession>
<gene>
    <name evidence="3" type="ORF">B4U80_04347</name>
</gene>
<proteinExistence type="predicted"/>
<dbReference type="InterPro" id="IPR000618">
    <property type="entry name" value="Insect_cuticle"/>
</dbReference>
<dbReference type="PANTHER" id="PTHR10380">
    <property type="entry name" value="CUTICLE PROTEIN"/>
    <property type="match status" value="1"/>
</dbReference>
<dbReference type="Proteomes" id="UP000288716">
    <property type="component" value="Unassembled WGS sequence"/>
</dbReference>
<dbReference type="EMBL" id="NCKV01001848">
    <property type="protein sequence ID" value="RWS27670.1"/>
    <property type="molecule type" value="Genomic_DNA"/>
</dbReference>
<dbReference type="OrthoDB" id="6433771at2759"/>
<dbReference type="InterPro" id="IPR050468">
    <property type="entry name" value="Cuticle_Struct_Prot"/>
</dbReference>
<name>A0A443SJI0_9ACAR</name>
<evidence type="ECO:0000313" key="3">
    <source>
        <dbReference type="EMBL" id="RWS27670.1"/>
    </source>
</evidence>
<dbReference type="VEuPathDB" id="VectorBase:LDEU004370"/>
<evidence type="ECO:0000256" key="2">
    <source>
        <dbReference type="SAM" id="MobiDB-lite"/>
    </source>
</evidence>
<dbReference type="AlphaFoldDB" id="A0A443SJI0"/>
<evidence type="ECO:0000256" key="1">
    <source>
        <dbReference type="PROSITE-ProRule" id="PRU00497"/>
    </source>
</evidence>
<protein>
    <submittedName>
        <fullName evidence="3">Cuticle-like protein 7</fullName>
    </submittedName>
</protein>
<dbReference type="PROSITE" id="PS51155">
    <property type="entry name" value="CHIT_BIND_RR_2"/>
    <property type="match status" value="1"/>
</dbReference>
<organism evidence="3 4">
    <name type="scientific">Leptotrombidium deliense</name>
    <dbReference type="NCBI Taxonomy" id="299467"/>
    <lineage>
        <taxon>Eukaryota</taxon>
        <taxon>Metazoa</taxon>
        <taxon>Ecdysozoa</taxon>
        <taxon>Arthropoda</taxon>
        <taxon>Chelicerata</taxon>
        <taxon>Arachnida</taxon>
        <taxon>Acari</taxon>
        <taxon>Acariformes</taxon>
        <taxon>Trombidiformes</taxon>
        <taxon>Prostigmata</taxon>
        <taxon>Anystina</taxon>
        <taxon>Parasitengona</taxon>
        <taxon>Trombiculoidea</taxon>
        <taxon>Trombiculidae</taxon>
        <taxon>Leptotrombidium</taxon>
    </lineage>
</organism>
<reference evidence="3 4" key="1">
    <citation type="journal article" date="2018" name="Gigascience">
        <title>Genomes of trombidid mites reveal novel predicted allergens and laterally-transferred genes associated with secondary metabolism.</title>
        <authorList>
            <person name="Dong X."/>
            <person name="Chaisiri K."/>
            <person name="Xia D."/>
            <person name="Armstrong S.D."/>
            <person name="Fang Y."/>
            <person name="Donnelly M.J."/>
            <person name="Kadowaki T."/>
            <person name="McGarry J.W."/>
            <person name="Darby A.C."/>
            <person name="Makepeace B.L."/>
        </authorList>
    </citation>
    <scope>NUCLEOTIDE SEQUENCE [LARGE SCALE GENOMIC DNA]</scope>
    <source>
        <strain evidence="3">UoL-UT</strain>
    </source>
</reference>
<dbReference type="Pfam" id="PF00379">
    <property type="entry name" value="Chitin_bind_4"/>
    <property type="match status" value="1"/>
</dbReference>
<feature type="non-terminal residue" evidence="3">
    <location>
        <position position="1"/>
    </location>
</feature>
<dbReference type="GO" id="GO:0062129">
    <property type="term" value="C:chitin-based extracellular matrix"/>
    <property type="evidence" value="ECO:0007669"/>
    <property type="project" value="TreeGrafter"/>
</dbReference>
<dbReference type="GO" id="GO:0008010">
    <property type="term" value="F:structural constituent of chitin-based larval cuticle"/>
    <property type="evidence" value="ECO:0007669"/>
    <property type="project" value="TreeGrafter"/>
</dbReference>
<dbReference type="STRING" id="299467.A0A443SJI0"/>
<evidence type="ECO:0000313" key="4">
    <source>
        <dbReference type="Proteomes" id="UP000288716"/>
    </source>
</evidence>
<comment type="caution">
    <text evidence="3">The sequence shown here is derived from an EMBL/GenBank/DDBJ whole genome shotgun (WGS) entry which is preliminary data.</text>
</comment>